<sequence length="607" mass="67180">MRLNLQLLALTLASSLVASSSVSLSGATTVFSDSAQRRQLQISKRDEHGHHHAAAPLLELNETEIDLKHQPSPPSYYTIDWEDPEQASARHPGLIITHAALMSLAFFVFLPMAIAMRSVKHALHGAAVFAFYVSCVLACAASSVYRKLTPDMYPNASHARHGYSVLGVALTLTFIDIFRADYRIVTFLRNTRHYTLKSFWKALFAREDSESDGTGPEYIGLVGGDGLDLTEDVENHRHSCDDPNAGRTDFNHRSTEQWASRVRLNSATSDDALKSRPASPHSDITLHEIHFTPRISLLRRAGRVAFAATEWSLLLAGFGLLLTGIVIYTGGCRQNYINICLAHLIKGGIFWAYGLFSFARFLGWCSDLGWSWNRAPSPGYPTAEFVESFLIFFYGITNTWMERFGANPGDPYTTKQLQHIGIAVMFWFTGLIGMAVESKTIRRWLAAIAVNPSDTVPEPVTYTASFNPFPALVIGVTGSVMAAHFQTYLFQVQIHALWGNLLLASSVLRCLTYFFLWVAPPQSTLPSRPPTEALGSFFLACGGVSFMFSTEEVTIAAMRRGRDDIMLFAVTTVAVTCLAFCWTICAVGFQGWLKIRTKPAVSHHNTA</sequence>
<feature type="transmembrane region" description="Helical" evidence="1">
    <location>
        <begin position="565"/>
        <end position="589"/>
    </location>
</feature>
<keyword evidence="1" id="KW-1133">Transmembrane helix</keyword>
<dbReference type="AlphaFoldDB" id="A0AAD7DZ76"/>
<dbReference type="PANTHER" id="PTHR31685:SF3">
    <property type="entry name" value="INTEGRAL MEMBRANE PROTEIN (AFU_ORTHOLOGUE AFUA_6G12730)"/>
    <property type="match status" value="1"/>
</dbReference>
<comment type="caution">
    <text evidence="5">The sequence shown here is derived from an EMBL/GenBank/DDBJ whole genome shotgun (WGS) entry which is preliminary data.</text>
</comment>
<gene>
    <name evidence="5" type="ORF">B0H17DRAFT_186920</name>
</gene>
<keyword evidence="6" id="KW-1185">Reference proteome</keyword>
<feature type="transmembrane region" description="Helical" evidence="1">
    <location>
        <begin position="304"/>
        <end position="330"/>
    </location>
</feature>
<feature type="transmembrane region" description="Helical" evidence="1">
    <location>
        <begin position="126"/>
        <end position="145"/>
    </location>
</feature>
<accession>A0AAD7DZ76</accession>
<keyword evidence="1" id="KW-0472">Membrane</keyword>
<feature type="transmembrane region" description="Helical" evidence="1">
    <location>
        <begin position="336"/>
        <end position="358"/>
    </location>
</feature>
<dbReference type="Pfam" id="PF10348">
    <property type="entry name" value="DUF2427"/>
    <property type="match status" value="1"/>
</dbReference>
<feature type="transmembrane region" description="Helical" evidence="1">
    <location>
        <begin position="417"/>
        <end position="436"/>
    </location>
</feature>
<dbReference type="InterPro" id="IPR018827">
    <property type="entry name" value="YTP1_C"/>
</dbReference>
<evidence type="ECO:0000256" key="1">
    <source>
        <dbReference type="SAM" id="Phobius"/>
    </source>
</evidence>
<feature type="transmembrane region" description="Helical" evidence="1">
    <location>
        <begin position="379"/>
        <end position="397"/>
    </location>
</feature>
<dbReference type="PANTHER" id="PTHR31685">
    <property type="entry name" value="INTEGRAL MEMBRANE PROTEIN (AFU_ORTHOLOGUE AFUA_6G12730)-RELATED"/>
    <property type="match status" value="1"/>
</dbReference>
<feature type="transmembrane region" description="Helical" evidence="1">
    <location>
        <begin position="94"/>
        <end position="114"/>
    </location>
</feature>
<evidence type="ECO:0000313" key="5">
    <source>
        <dbReference type="EMBL" id="KAJ7701443.1"/>
    </source>
</evidence>
<feature type="domain" description="DUF2427" evidence="3">
    <location>
        <begin position="88"/>
        <end position="175"/>
    </location>
</feature>
<keyword evidence="1" id="KW-0812">Transmembrane</keyword>
<feature type="transmembrane region" description="Helical" evidence="1">
    <location>
        <begin position="537"/>
        <end position="558"/>
    </location>
</feature>
<dbReference type="InterPro" id="IPR018825">
    <property type="entry name" value="DUF2427"/>
</dbReference>
<organism evidence="5 6">
    <name type="scientific">Mycena rosella</name>
    <name type="common">Pink bonnet</name>
    <name type="synonym">Agaricus rosellus</name>
    <dbReference type="NCBI Taxonomy" id="1033263"/>
    <lineage>
        <taxon>Eukaryota</taxon>
        <taxon>Fungi</taxon>
        <taxon>Dikarya</taxon>
        <taxon>Basidiomycota</taxon>
        <taxon>Agaricomycotina</taxon>
        <taxon>Agaricomycetes</taxon>
        <taxon>Agaricomycetidae</taxon>
        <taxon>Agaricales</taxon>
        <taxon>Marasmiineae</taxon>
        <taxon>Mycenaceae</taxon>
        <taxon>Mycena</taxon>
    </lineage>
</organism>
<feature type="transmembrane region" description="Helical" evidence="1">
    <location>
        <begin position="497"/>
        <end position="517"/>
    </location>
</feature>
<name>A0AAD7DZ76_MYCRO</name>
<proteinExistence type="predicted"/>
<evidence type="ECO:0000259" key="3">
    <source>
        <dbReference type="Pfam" id="PF10348"/>
    </source>
</evidence>
<dbReference type="Pfam" id="PF10355">
    <property type="entry name" value="Ytp1"/>
    <property type="match status" value="1"/>
</dbReference>
<feature type="signal peptide" evidence="2">
    <location>
        <begin position="1"/>
        <end position="19"/>
    </location>
</feature>
<evidence type="ECO:0000259" key="4">
    <source>
        <dbReference type="Pfam" id="PF10355"/>
    </source>
</evidence>
<evidence type="ECO:0000313" key="6">
    <source>
        <dbReference type="Proteomes" id="UP001221757"/>
    </source>
</evidence>
<protein>
    <submittedName>
        <fullName evidence="5">Cytoplasmic protein</fullName>
    </submittedName>
</protein>
<dbReference type="Proteomes" id="UP001221757">
    <property type="component" value="Unassembled WGS sequence"/>
</dbReference>
<evidence type="ECO:0000256" key="2">
    <source>
        <dbReference type="SAM" id="SignalP"/>
    </source>
</evidence>
<feature type="chain" id="PRO_5042057308" evidence="2">
    <location>
        <begin position="20"/>
        <end position="607"/>
    </location>
</feature>
<dbReference type="EMBL" id="JARKIE010000017">
    <property type="protein sequence ID" value="KAJ7701443.1"/>
    <property type="molecule type" value="Genomic_DNA"/>
</dbReference>
<reference evidence="5" key="1">
    <citation type="submission" date="2023-03" db="EMBL/GenBank/DDBJ databases">
        <title>Massive genome expansion in bonnet fungi (Mycena s.s.) driven by repeated elements and novel gene families across ecological guilds.</title>
        <authorList>
            <consortium name="Lawrence Berkeley National Laboratory"/>
            <person name="Harder C.B."/>
            <person name="Miyauchi S."/>
            <person name="Viragh M."/>
            <person name="Kuo A."/>
            <person name="Thoen E."/>
            <person name="Andreopoulos B."/>
            <person name="Lu D."/>
            <person name="Skrede I."/>
            <person name="Drula E."/>
            <person name="Henrissat B."/>
            <person name="Morin E."/>
            <person name="Kohler A."/>
            <person name="Barry K."/>
            <person name="LaButti K."/>
            <person name="Morin E."/>
            <person name="Salamov A."/>
            <person name="Lipzen A."/>
            <person name="Mereny Z."/>
            <person name="Hegedus B."/>
            <person name="Baldrian P."/>
            <person name="Stursova M."/>
            <person name="Weitz H."/>
            <person name="Taylor A."/>
            <person name="Grigoriev I.V."/>
            <person name="Nagy L.G."/>
            <person name="Martin F."/>
            <person name="Kauserud H."/>
        </authorList>
    </citation>
    <scope>NUCLEOTIDE SEQUENCE</scope>
    <source>
        <strain evidence="5">CBHHK067</strain>
    </source>
</reference>
<feature type="domain" description="Protein YTP1-like C-terminal" evidence="4">
    <location>
        <begin position="318"/>
        <end position="589"/>
    </location>
</feature>
<keyword evidence="2" id="KW-0732">Signal</keyword>